<protein>
    <submittedName>
        <fullName evidence="1">Uncharacterized protein</fullName>
    </submittedName>
</protein>
<accession>A0A1J5RCC6</accession>
<dbReference type="EMBL" id="MLJW01000429">
    <property type="protein sequence ID" value="OIQ87315.1"/>
    <property type="molecule type" value="Genomic_DNA"/>
</dbReference>
<comment type="caution">
    <text evidence="1">The sequence shown here is derived from an EMBL/GenBank/DDBJ whole genome shotgun (WGS) entry which is preliminary data.</text>
</comment>
<evidence type="ECO:0000313" key="1">
    <source>
        <dbReference type="EMBL" id="OIQ87315.1"/>
    </source>
</evidence>
<name>A0A1J5RCC6_9ZZZZ</name>
<organism evidence="1">
    <name type="scientific">mine drainage metagenome</name>
    <dbReference type="NCBI Taxonomy" id="410659"/>
    <lineage>
        <taxon>unclassified sequences</taxon>
        <taxon>metagenomes</taxon>
        <taxon>ecological metagenomes</taxon>
    </lineage>
</organism>
<gene>
    <name evidence="1" type="ORF">GALL_308340</name>
</gene>
<sequence>MAIDPFGAIGAVVLSRGTPMSMDDAVDGLMEVEKVLVDILQAGSRNKDPV</sequence>
<dbReference type="AlphaFoldDB" id="A0A1J5RCC6"/>
<proteinExistence type="predicted"/>
<reference evidence="1" key="1">
    <citation type="submission" date="2016-10" db="EMBL/GenBank/DDBJ databases">
        <title>Sequence of Gallionella enrichment culture.</title>
        <authorList>
            <person name="Poehlein A."/>
            <person name="Muehling M."/>
            <person name="Daniel R."/>
        </authorList>
    </citation>
    <scope>NUCLEOTIDE SEQUENCE</scope>
</reference>